<evidence type="ECO:0000313" key="2">
    <source>
        <dbReference type="EMBL" id="GFR75943.1"/>
    </source>
</evidence>
<proteinExistence type="predicted"/>
<accession>A0AAV4FRH3</accession>
<protein>
    <submittedName>
        <fullName evidence="2">Uncharacterized protein</fullName>
    </submittedName>
</protein>
<keyword evidence="1" id="KW-0175">Coiled coil</keyword>
<organism evidence="2 3">
    <name type="scientific">Elysia marginata</name>
    <dbReference type="NCBI Taxonomy" id="1093978"/>
    <lineage>
        <taxon>Eukaryota</taxon>
        <taxon>Metazoa</taxon>
        <taxon>Spiralia</taxon>
        <taxon>Lophotrochozoa</taxon>
        <taxon>Mollusca</taxon>
        <taxon>Gastropoda</taxon>
        <taxon>Heterobranchia</taxon>
        <taxon>Euthyneura</taxon>
        <taxon>Panpulmonata</taxon>
        <taxon>Sacoglossa</taxon>
        <taxon>Placobranchoidea</taxon>
        <taxon>Plakobranchidae</taxon>
        <taxon>Elysia</taxon>
    </lineage>
</organism>
<evidence type="ECO:0000313" key="3">
    <source>
        <dbReference type="Proteomes" id="UP000762676"/>
    </source>
</evidence>
<keyword evidence="3" id="KW-1185">Reference proteome</keyword>
<sequence length="121" mass="13628">MEQLASLKDGLTELEAEIKEIKSVQSPDVLTPDTARDDELTAVNGAITELEERLSRLLDNVENQVMYMQNYMSTLNSTIVSEKVERFRIESNLQAQVNQVLDSLASFKERISALEQVVPDV</sequence>
<evidence type="ECO:0000256" key="1">
    <source>
        <dbReference type="SAM" id="Coils"/>
    </source>
</evidence>
<comment type="caution">
    <text evidence="2">The sequence shown here is derived from an EMBL/GenBank/DDBJ whole genome shotgun (WGS) entry which is preliminary data.</text>
</comment>
<feature type="coiled-coil region" evidence="1">
    <location>
        <begin position="4"/>
        <end position="60"/>
    </location>
</feature>
<gene>
    <name evidence="2" type="ORF">ElyMa_000468500</name>
</gene>
<dbReference type="EMBL" id="BMAT01000916">
    <property type="protein sequence ID" value="GFR75943.1"/>
    <property type="molecule type" value="Genomic_DNA"/>
</dbReference>
<dbReference type="Proteomes" id="UP000762676">
    <property type="component" value="Unassembled WGS sequence"/>
</dbReference>
<name>A0AAV4FRH3_9GAST</name>
<reference evidence="2 3" key="1">
    <citation type="journal article" date="2021" name="Elife">
        <title>Chloroplast acquisition without the gene transfer in kleptoplastic sea slugs, Plakobranchus ocellatus.</title>
        <authorList>
            <person name="Maeda T."/>
            <person name="Takahashi S."/>
            <person name="Yoshida T."/>
            <person name="Shimamura S."/>
            <person name="Takaki Y."/>
            <person name="Nagai Y."/>
            <person name="Toyoda A."/>
            <person name="Suzuki Y."/>
            <person name="Arimoto A."/>
            <person name="Ishii H."/>
            <person name="Satoh N."/>
            <person name="Nishiyama T."/>
            <person name="Hasebe M."/>
            <person name="Maruyama T."/>
            <person name="Minagawa J."/>
            <person name="Obokata J."/>
            <person name="Shigenobu S."/>
        </authorList>
    </citation>
    <scope>NUCLEOTIDE SEQUENCE [LARGE SCALE GENOMIC DNA]</scope>
</reference>
<dbReference type="AlphaFoldDB" id="A0AAV4FRH3"/>